<comment type="subcellular location">
    <subcellularLocation>
        <location evidence="1">Membrane</location>
        <topology evidence="1">Single-pass membrane protein</topology>
    </subcellularLocation>
</comment>
<dbReference type="STRING" id="1280947.HY30_17595"/>
<dbReference type="EMBL" id="AWFG01000032">
    <property type="protein sequence ID" value="KCZ57090.1"/>
    <property type="molecule type" value="Genomic_DNA"/>
</dbReference>
<evidence type="ECO:0000256" key="2">
    <source>
        <dbReference type="ARBA" id="ARBA00022692"/>
    </source>
</evidence>
<name>A0A062ULU1_9PROT</name>
<evidence type="ECO:0000313" key="8">
    <source>
        <dbReference type="Proteomes" id="UP000027190"/>
    </source>
</evidence>
<evidence type="ECO:0000256" key="3">
    <source>
        <dbReference type="ARBA" id="ARBA00022989"/>
    </source>
</evidence>
<dbReference type="NCBIfam" id="NF010446">
    <property type="entry name" value="PRK13872.1"/>
    <property type="match status" value="1"/>
</dbReference>
<dbReference type="SUPFAM" id="SSF54427">
    <property type="entry name" value="NTF2-like"/>
    <property type="match status" value="1"/>
</dbReference>
<dbReference type="InterPro" id="IPR032710">
    <property type="entry name" value="NTF2-like_dom_sf"/>
</dbReference>
<reference evidence="7 8" key="1">
    <citation type="journal article" date="2014" name="Antonie Van Leeuwenhoek">
        <title>Hyphomonas beringensis sp. nov. and Hyphomonas chukchiensis sp. nov., isolated from surface seawater of the Bering Sea and Chukchi Sea.</title>
        <authorList>
            <person name="Li C."/>
            <person name="Lai Q."/>
            <person name="Li G."/>
            <person name="Dong C."/>
            <person name="Wang J."/>
            <person name="Liao Y."/>
            <person name="Shao Z."/>
        </authorList>
    </citation>
    <scope>NUCLEOTIDE SEQUENCE [LARGE SCALE GENOMIC DNA]</scope>
    <source>
        <strain evidence="7 8">BH-BN04-4</strain>
    </source>
</reference>
<evidence type="ECO:0000256" key="4">
    <source>
        <dbReference type="ARBA" id="ARBA00023136"/>
    </source>
</evidence>
<accession>A0A062ULU1</accession>
<sequence>MFWKRQQQKYGTTPEAVTPYQRAAQVWDDRIGSARVQAENWRLTALVALALAFVMSGAFIWRSTQSIITPYVVELETDGRVRTVQSAVADYKPTDAQIAYQLAEFVKQVRSVSIDPIVVRENWLKAYAFTTDQAALTLNDYARENDPFAEVGKRSVSVEIQSIVRSSQDSFDLRWRETTFRSGVQVSSATYTGVLAIVFDPPRDEETLHRNPLGLYVHGINWSKDLTQGGNQ</sequence>
<keyword evidence="2 5" id="KW-0812">Transmembrane</keyword>
<evidence type="ECO:0000313" key="7">
    <source>
        <dbReference type="EMBL" id="KCZ57090.1"/>
    </source>
</evidence>
<dbReference type="PATRIC" id="fig|1280947.3.peg.2371"/>
<dbReference type="CDD" id="cd16425">
    <property type="entry name" value="TrbF"/>
    <property type="match status" value="1"/>
</dbReference>
<feature type="domain" description="Bacterial virulence protein VirB8" evidence="6">
    <location>
        <begin position="22"/>
        <end position="225"/>
    </location>
</feature>
<evidence type="ECO:0000256" key="5">
    <source>
        <dbReference type="SAM" id="Phobius"/>
    </source>
</evidence>
<dbReference type="GO" id="GO:0016020">
    <property type="term" value="C:membrane"/>
    <property type="evidence" value="ECO:0007669"/>
    <property type="project" value="UniProtKB-SubCell"/>
</dbReference>
<dbReference type="eggNOG" id="COG3701">
    <property type="taxonomic scope" value="Bacteria"/>
</dbReference>
<evidence type="ECO:0000256" key="1">
    <source>
        <dbReference type="ARBA" id="ARBA00004167"/>
    </source>
</evidence>
<dbReference type="Pfam" id="PF04335">
    <property type="entry name" value="VirB8"/>
    <property type="match status" value="1"/>
</dbReference>
<proteinExistence type="predicted"/>
<gene>
    <name evidence="7" type="ORF">HY30_17595</name>
</gene>
<dbReference type="Proteomes" id="UP000027190">
    <property type="component" value="Unassembled WGS sequence"/>
</dbReference>
<dbReference type="InterPro" id="IPR035658">
    <property type="entry name" value="TrbF"/>
</dbReference>
<dbReference type="AlphaFoldDB" id="A0A062ULU1"/>
<evidence type="ECO:0000259" key="6">
    <source>
        <dbReference type="Pfam" id="PF04335"/>
    </source>
</evidence>
<dbReference type="OrthoDB" id="597581at2"/>
<dbReference type="Gene3D" id="3.10.450.230">
    <property type="entry name" value="VirB8 protein"/>
    <property type="match status" value="1"/>
</dbReference>
<keyword evidence="8" id="KW-1185">Reference proteome</keyword>
<organism evidence="7 8">
    <name type="scientific">Hyphomonas chukchiensis</name>
    <dbReference type="NCBI Taxonomy" id="1280947"/>
    <lineage>
        <taxon>Bacteria</taxon>
        <taxon>Pseudomonadati</taxon>
        <taxon>Pseudomonadota</taxon>
        <taxon>Alphaproteobacteria</taxon>
        <taxon>Hyphomonadales</taxon>
        <taxon>Hyphomonadaceae</taxon>
        <taxon>Hyphomonas</taxon>
    </lineage>
</organism>
<dbReference type="InterPro" id="IPR007430">
    <property type="entry name" value="VirB8"/>
</dbReference>
<protein>
    <submittedName>
        <fullName evidence="7">Conjugal transfer protein TrbF</fullName>
    </submittedName>
</protein>
<keyword evidence="4 5" id="KW-0472">Membrane</keyword>
<feature type="transmembrane region" description="Helical" evidence="5">
    <location>
        <begin position="43"/>
        <end position="61"/>
    </location>
</feature>
<dbReference type="RefSeq" id="WP_034740619.1">
    <property type="nucleotide sequence ID" value="NZ_AWFG01000032.1"/>
</dbReference>
<comment type="caution">
    <text evidence="7">The sequence shown here is derived from an EMBL/GenBank/DDBJ whole genome shotgun (WGS) entry which is preliminary data.</text>
</comment>
<keyword evidence="3 5" id="KW-1133">Transmembrane helix</keyword>